<evidence type="ECO:0000256" key="1">
    <source>
        <dbReference type="SAM" id="Phobius"/>
    </source>
</evidence>
<dbReference type="EMBL" id="FUZU01000004">
    <property type="protein sequence ID" value="SKC86864.1"/>
    <property type="molecule type" value="Genomic_DNA"/>
</dbReference>
<evidence type="ECO:0000313" key="3">
    <source>
        <dbReference type="Proteomes" id="UP000190961"/>
    </source>
</evidence>
<dbReference type="Proteomes" id="UP000190961">
    <property type="component" value="Unassembled WGS sequence"/>
</dbReference>
<feature type="transmembrane region" description="Helical" evidence="1">
    <location>
        <begin position="29"/>
        <end position="48"/>
    </location>
</feature>
<gene>
    <name evidence="2" type="ORF">SAMN05660236_5274</name>
</gene>
<reference evidence="2 3" key="1">
    <citation type="submission" date="2017-02" db="EMBL/GenBank/DDBJ databases">
        <authorList>
            <person name="Peterson S.W."/>
        </authorList>
    </citation>
    <scope>NUCLEOTIDE SEQUENCE [LARGE SCALE GENOMIC DNA]</scope>
    <source>
        <strain evidence="2 3">DSM 25262</strain>
    </source>
</reference>
<accession>A0A1T5MFZ9</accession>
<feature type="transmembrane region" description="Helical" evidence="1">
    <location>
        <begin position="68"/>
        <end position="91"/>
    </location>
</feature>
<keyword evidence="1" id="KW-0472">Membrane</keyword>
<proteinExistence type="predicted"/>
<keyword evidence="1" id="KW-0812">Transmembrane</keyword>
<sequence>MNSLGNKTKFESSDQKFFQRARSLQMMQLVWWPFCFFIIVAFVYSLMFHEGQHSRRLMGKVLEGITHMSSGTVALIIVAGILVTVVVVLLIRGHYKNRKIIVELNFNDTTNELTVRSKTVDEKQNIDSIKYSEIRFSPDRLSDGMTTAMYDVITLLKNDGYLIGHIFSKHFTWNQEDFDAIKVKVSRIVGETDKERNRQHNRQQ</sequence>
<keyword evidence="1" id="KW-1133">Transmembrane helix</keyword>
<dbReference type="AlphaFoldDB" id="A0A1T5MFZ9"/>
<protein>
    <submittedName>
        <fullName evidence="2">Uncharacterized protein</fullName>
    </submittedName>
</protein>
<keyword evidence="3" id="KW-1185">Reference proteome</keyword>
<name>A0A1T5MFZ9_9BACT</name>
<organism evidence="2 3">
    <name type="scientific">Ohtaekwangia koreensis</name>
    <dbReference type="NCBI Taxonomy" id="688867"/>
    <lineage>
        <taxon>Bacteria</taxon>
        <taxon>Pseudomonadati</taxon>
        <taxon>Bacteroidota</taxon>
        <taxon>Cytophagia</taxon>
        <taxon>Cytophagales</taxon>
        <taxon>Fulvivirgaceae</taxon>
        <taxon>Ohtaekwangia</taxon>
    </lineage>
</organism>
<dbReference type="STRING" id="688867.SAMN05660236_5274"/>
<evidence type="ECO:0000313" key="2">
    <source>
        <dbReference type="EMBL" id="SKC86864.1"/>
    </source>
</evidence>